<comment type="similarity">
    <text evidence="2 9 10">Belongs to the TRAFAC class translation factor GTPase superfamily. Classic translation factor GTPase family. IF-2 subfamily.</text>
</comment>
<gene>
    <name evidence="9" type="primary">infB</name>
    <name evidence="14" type="ORF">SAMN05660841_03386</name>
</gene>
<dbReference type="GO" id="GO:0005525">
    <property type="term" value="F:GTP binding"/>
    <property type="evidence" value="ECO:0007669"/>
    <property type="project" value="UniProtKB-KW"/>
</dbReference>
<dbReference type="InterPro" id="IPR015760">
    <property type="entry name" value="TIF_IF2"/>
</dbReference>
<feature type="region of interest" description="Disordered" evidence="12">
    <location>
        <begin position="175"/>
        <end position="209"/>
    </location>
</feature>
<comment type="function">
    <text evidence="9 10">One of the essential components for the initiation of protein synthesis. Protects formylmethionyl-tRNA from spontaneous hydrolysis and promotes its binding to the 30S ribosomal subunits. Also involved in the hydrolysis of GTP during the formation of the 70S ribosomal complex.</text>
</comment>
<proteinExistence type="inferred from homology"/>
<dbReference type="OrthoDB" id="9811804at2"/>
<dbReference type="Pfam" id="PF04760">
    <property type="entry name" value="IF2_N"/>
    <property type="match status" value="1"/>
</dbReference>
<dbReference type="PROSITE" id="PS51722">
    <property type="entry name" value="G_TR_2"/>
    <property type="match status" value="1"/>
</dbReference>
<dbReference type="SUPFAM" id="SSF50447">
    <property type="entry name" value="Translation proteins"/>
    <property type="match status" value="2"/>
</dbReference>
<dbReference type="FunFam" id="3.40.50.300:FF:000019">
    <property type="entry name" value="Translation initiation factor IF-2"/>
    <property type="match status" value="1"/>
</dbReference>
<dbReference type="RefSeq" id="WP_079644852.1">
    <property type="nucleotide sequence ID" value="NZ_FUZF01000017.1"/>
</dbReference>
<name>A0A1T5FME7_9SPHI</name>
<feature type="compositionally biased region" description="Basic and acidic residues" evidence="12">
    <location>
        <begin position="252"/>
        <end position="279"/>
    </location>
</feature>
<evidence type="ECO:0000256" key="6">
    <source>
        <dbReference type="ARBA" id="ARBA00022741"/>
    </source>
</evidence>
<evidence type="ECO:0000313" key="14">
    <source>
        <dbReference type="EMBL" id="SKB97371.1"/>
    </source>
</evidence>
<dbReference type="AlphaFoldDB" id="A0A1T5FME7"/>
<comment type="caution">
    <text evidence="9">Lacks conserved residue(s) required for the propagation of feature annotation.</text>
</comment>
<dbReference type="InterPro" id="IPR027417">
    <property type="entry name" value="P-loop_NTPase"/>
</dbReference>
<evidence type="ECO:0000256" key="10">
    <source>
        <dbReference type="RuleBase" id="RU000644"/>
    </source>
</evidence>
<keyword evidence="7 9" id="KW-0648">Protein biosynthesis</keyword>
<evidence type="ECO:0000256" key="7">
    <source>
        <dbReference type="ARBA" id="ARBA00022917"/>
    </source>
</evidence>
<evidence type="ECO:0000313" key="15">
    <source>
        <dbReference type="Proteomes" id="UP000190150"/>
    </source>
</evidence>
<dbReference type="FunFam" id="2.40.30.10:FF:000008">
    <property type="entry name" value="Translation initiation factor IF-2"/>
    <property type="match status" value="1"/>
</dbReference>
<dbReference type="Pfam" id="PF03144">
    <property type="entry name" value="GTP_EFTU_D2"/>
    <property type="match status" value="1"/>
</dbReference>
<keyword evidence="15" id="KW-1185">Reference proteome</keyword>
<sequence length="1040" mass="112919">MTEGKSINLLKAAKELNIGIGTAVEFLSKKGFDVEAKPTTKLTGDMYGVLSREFQGDKIAKDEAKQIVIGKIRRDETPLGGNATVPQDSTTSKREEHNDDTEGLLIKNVSVSAPVEKEAPVKQEKEEETVAGGHLKVIGKIDLDSLNKGKFKKKEETVEKPEVKAEPKIEVKAEPVVAPAKEEPKAVETPKPVEISEPVKEEPKAVEPVKPEVKVEAAPIEKPAVVKPVEEVKPVVEKPEQKVEVKKEEIKVENKPVVESKPVEEQNEVIRARSEKLEGPKVIGKIELPTFKPKDKPVASSSNASQDNKRKRKRTNKPGTPISPNAQGGQQGGTHQGGPGQHRPGGFQQGGGQGQNRPGGFQQGGGPRGNNNNRPGGNAPAGRGKFDPRNRGPRQDAAPKGELSEKEIQDQIKATLARLSGAGKSGKFAQRAKLRRQKRDDVALSAEEAALEQEMMSKVLRVTEFVTANELANLMDVPVTKVIGTCMSLGMFVSINQRLDAETLAIVADEFDYKIEFIKPEDEETTELEEADNEDNLVSRAPIVTVMGHVDHGKTSLLDYVRKANVTKGEAGGITQHIGAYAVTLDGGRKITFLDTPGHEAFTAMRARGAQVTDIVIIVIAADDAVMPQTKEAINHAQAAGAPIVFAFTKVDKPGANADRIREQLSAMNILVEDWGGKYQAQEISAKTGENVDLLLEKVLLEAEMLELKADPKKRAVGSVIEAALDKGRGIVTTVMVQGGTLRVGDAILAGSHSGKVKALTNERGERVKEAGPSVPVQILGMSGAPTAGDKLYVMESESEARIVANKRLQLQREQGMRATKHITLDEIGRRLAIGNFKELNIIVKGDVDGSIEALSDSLLKLSTDEIQVNIIHKSVGAISESDVLLASASDAVIIGFQVRPTQNARKLAENEQIDIRLYSIIYDAIEELKSAMEGMLEPKFEEKIVAEVEIRETFKITKVGTIAGCMVTTGKITRNNDVRIIRDGVVIHTGKLASLKRFKDDVKEVTHGYECGLHIEKFNDIQVGDIVEAYEQVEVKRKL</sequence>
<dbReference type="PANTHER" id="PTHR43381">
    <property type="entry name" value="TRANSLATION INITIATION FACTOR IF-2-RELATED"/>
    <property type="match status" value="1"/>
</dbReference>
<accession>A0A1T5FME7</accession>
<dbReference type="InterPro" id="IPR044145">
    <property type="entry name" value="IF2_II"/>
</dbReference>
<evidence type="ECO:0000259" key="13">
    <source>
        <dbReference type="PROSITE" id="PS51722"/>
    </source>
</evidence>
<evidence type="ECO:0000256" key="12">
    <source>
        <dbReference type="SAM" id="MobiDB-lite"/>
    </source>
</evidence>
<feature type="compositionally biased region" description="Low complexity" evidence="12">
    <location>
        <begin position="369"/>
        <end position="383"/>
    </location>
</feature>
<comment type="subcellular location">
    <subcellularLocation>
        <location evidence="1 9 11">Cytoplasm</location>
    </subcellularLocation>
</comment>
<dbReference type="FunFam" id="3.40.50.10050:FF:000001">
    <property type="entry name" value="Translation initiation factor IF-2"/>
    <property type="match status" value="1"/>
</dbReference>
<dbReference type="PANTHER" id="PTHR43381:SF5">
    <property type="entry name" value="TR-TYPE G DOMAIN-CONTAINING PROTEIN"/>
    <property type="match status" value="1"/>
</dbReference>
<evidence type="ECO:0000256" key="2">
    <source>
        <dbReference type="ARBA" id="ARBA00007733"/>
    </source>
</evidence>
<dbReference type="STRING" id="1513896.SAMN05660841_03386"/>
<dbReference type="Pfam" id="PF22042">
    <property type="entry name" value="EF-G_D2"/>
    <property type="match status" value="1"/>
</dbReference>
<dbReference type="InterPro" id="IPR036925">
    <property type="entry name" value="TIF_IF2_dom3_sf"/>
</dbReference>
<protein>
    <recommendedName>
        <fullName evidence="3 9">Translation initiation factor IF-2</fullName>
    </recommendedName>
</protein>
<feature type="region of interest" description="Disordered" evidence="12">
    <location>
        <begin position="252"/>
        <end position="406"/>
    </location>
</feature>
<keyword evidence="6 9" id="KW-0547">Nucleotide-binding</keyword>
<dbReference type="Gene3D" id="2.40.30.10">
    <property type="entry name" value="Translation factors"/>
    <property type="match status" value="2"/>
</dbReference>
<dbReference type="CDD" id="cd03702">
    <property type="entry name" value="IF2_mtIF2_II"/>
    <property type="match status" value="1"/>
</dbReference>
<dbReference type="Gene3D" id="3.40.50.10050">
    <property type="entry name" value="Translation initiation factor IF- 2, domain 3"/>
    <property type="match status" value="1"/>
</dbReference>
<dbReference type="HAMAP" id="MF_00100_B">
    <property type="entry name" value="IF_2_B"/>
    <property type="match status" value="1"/>
</dbReference>
<feature type="binding site" evidence="9">
    <location>
        <begin position="649"/>
        <end position="652"/>
    </location>
    <ligand>
        <name>GTP</name>
        <dbReference type="ChEBI" id="CHEBI:37565"/>
    </ligand>
</feature>
<feature type="compositionally biased region" description="Basic and acidic residues" evidence="12">
    <location>
        <begin position="197"/>
        <end position="209"/>
    </location>
</feature>
<dbReference type="InterPro" id="IPR000795">
    <property type="entry name" value="T_Tr_GTP-bd_dom"/>
</dbReference>
<dbReference type="SUPFAM" id="SSF52156">
    <property type="entry name" value="Initiation factor IF2/eIF5b, domain 3"/>
    <property type="match status" value="1"/>
</dbReference>
<dbReference type="Pfam" id="PF00009">
    <property type="entry name" value="GTP_EFTU"/>
    <property type="match status" value="1"/>
</dbReference>
<evidence type="ECO:0000256" key="8">
    <source>
        <dbReference type="ARBA" id="ARBA00023134"/>
    </source>
</evidence>
<keyword evidence="8 9" id="KW-0342">GTP-binding</keyword>
<dbReference type="InterPro" id="IPR006847">
    <property type="entry name" value="IF2_N"/>
</dbReference>
<dbReference type="InterPro" id="IPR023115">
    <property type="entry name" value="TIF_IF2_dom3"/>
</dbReference>
<dbReference type="GO" id="GO:0005737">
    <property type="term" value="C:cytoplasm"/>
    <property type="evidence" value="ECO:0007669"/>
    <property type="project" value="UniProtKB-SubCell"/>
</dbReference>
<feature type="compositionally biased region" description="Basic and acidic residues" evidence="12">
    <location>
        <begin position="384"/>
        <end position="406"/>
    </location>
</feature>
<dbReference type="NCBIfam" id="TIGR00487">
    <property type="entry name" value="IF-2"/>
    <property type="match status" value="1"/>
</dbReference>
<evidence type="ECO:0000256" key="4">
    <source>
        <dbReference type="ARBA" id="ARBA00022490"/>
    </source>
</evidence>
<dbReference type="Pfam" id="PF11987">
    <property type="entry name" value="IF-2"/>
    <property type="match status" value="1"/>
</dbReference>
<feature type="binding site" evidence="9">
    <location>
        <begin position="595"/>
        <end position="599"/>
    </location>
    <ligand>
        <name>GTP</name>
        <dbReference type="ChEBI" id="CHEBI:37565"/>
    </ligand>
</feature>
<dbReference type="Gene3D" id="3.40.50.300">
    <property type="entry name" value="P-loop containing nucleotide triphosphate hydrolases"/>
    <property type="match status" value="1"/>
</dbReference>
<dbReference type="GO" id="GO:0003743">
    <property type="term" value="F:translation initiation factor activity"/>
    <property type="evidence" value="ECO:0007669"/>
    <property type="project" value="UniProtKB-UniRule"/>
</dbReference>
<dbReference type="PROSITE" id="PS01176">
    <property type="entry name" value="IF2"/>
    <property type="match status" value="1"/>
</dbReference>
<feature type="compositionally biased region" description="Gly residues" evidence="12">
    <location>
        <begin position="329"/>
        <end position="340"/>
    </location>
</feature>
<evidence type="ECO:0000256" key="1">
    <source>
        <dbReference type="ARBA" id="ARBA00004496"/>
    </source>
</evidence>
<dbReference type="InterPro" id="IPR005225">
    <property type="entry name" value="Small_GTP-bd"/>
</dbReference>
<dbReference type="CDD" id="cd03692">
    <property type="entry name" value="mtIF2_IVc"/>
    <property type="match status" value="1"/>
</dbReference>
<dbReference type="InterPro" id="IPR053905">
    <property type="entry name" value="EF-G-like_DII"/>
</dbReference>
<feature type="domain" description="Tr-type G" evidence="13">
    <location>
        <begin position="539"/>
        <end position="709"/>
    </location>
</feature>
<organism evidence="14 15">
    <name type="scientific">Sphingobacterium nematocida</name>
    <dbReference type="NCBI Taxonomy" id="1513896"/>
    <lineage>
        <taxon>Bacteria</taxon>
        <taxon>Pseudomonadati</taxon>
        <taxon>Bacteroidota</taxon>
        <taxon>Sphingobacteriia</taxon>
        <taxon>Sphingobacteriales</taxon>
        <taxon>Sphingobacteriaceae</taxon>
        <taxon>Sphingobacterium</taxon>
    </lineage>
</organism>
<evidence type="ECO:0000256" key="9">
    <source>
        <dbReference type="HAMAP-Rule" id="MF_00100"/>
    </source>
</evidence>
<dbReference type="CDD" id="cd01887">
    <property type="entry name" value="IF2_eIF5B"/>
    <property type="match status" value="1"/>
</dbReference>
<dbReference type="EMBL" id="FUZF01000017">
    <property type="protein sequence ID" value="SKB97371.1"/>
    <property type="molecule type" value="Genomic_DNA"/>
</dbReference>
<dbReference type="SUPFAM" id="SSF52540">
    <property type="entry name" value="P-loop containing nucleoside triphosphate hydrolases"/>
    <property type="match status" value="1"/>
</dbReference>
<dbReference type="InterPro" id="IPR000178">
    <property type="entry name" value="TF_IF2_bacterial-like"/>
</dbReference>
<feature type="binding site" evidence="9">
    <location>
        <begin position="548"/>
        <end position="555"/>
    </location>
    <ligand>
        <name>GTP</name>
        <dbReference type="ChEBI" id="CHEBI:37565"/>
    </ligand>
</feature>
<evidence type="ECO:0000256" key="3">
    <source>
        <dbReference type="ARBA" id="ARBA00020675"/>
    </source>
</evidence>
<dbReference type="InterPro" id="IPR009000">
    <property type="entry name" value="Transl_B-barrel_sf"/>
</dbReference>
<dbReference type="FunFam" id="2.40.30.10:FF:000007">
    <property type="entry name" value="Translation initiation factor IF-2"/>
    <property type="match status" value="1"/>
</dbReference>
<keyword evidence="4 9" id="KW-0963">Cytoplasm</keyword>
<dbReference type="GO" id="GO:0003924">
    <property type="term" value="F:GTPase activity"/>
    <property type="evidence" value="ECO:0007669"/>
    <property type="project" value="UniProtKB-UniRule"/>
</dbReference>
<dbReference type="InterPro" id="IPR004161">
    <property type="entry name" value="EFTu-like_2"/>
</dbReference>
<dbReference type="NCBIfam" id="TIGR00231">
    <property type="entry name" value="small_GTP"/>
    <property type="match status" value="1"/>
</dbReference>
<dbReference type="Proteomes" id="UP000190150">
    <property type="component" value="Unassembled WGS sequence"/>
</dbReference>
<evidence type="ECO:0000256" key="11">
    <source>
        <dbReference type="RuleBase" id="RU000645"/>
    </source>
</evidence>
<reference evidence="15" key="1">
    <citation type="submission" date="2017-02" db="EMBL/GenBank/DDBJ databases">
        <authorList>
            <person name="Varghese N."/>
            <person name="Submissions S."/>
        </authorList>
    </citation>
    <scope>NUCLEOTIDE SEQUENCE [LARGE SCALE GENOMIC DNA]</scope>
    <source>
        <strain evidence="15">DSM 24091</strain>
    </source>
</reference>
<feature type="region of interest" description="Disordered" evidence="12">
    <location>
        <begin position="75"/>
        <end position="109"/>
    </location>
</feature>
<evidence type="ECO:0000256" key="5">
    <source>
        <dbReference type="ARBA" id="ARBA00022540"/>
    </source>
</evidence>
<keyword evidence="5 9" id="KW-0396">Initiation factor</keyword>